<dbReference type="SUPFAM" id="SSF56436">
    <property type="entry name" value="C-type lectin-like"/>
    <property type="match status" value="1"/>
</dbReference>
<feature type="compositionally biased region" description="Basic and acidic residues" evidence="2">
    <location>
        <begin position="47"/>
        <end position="63"/>
    </location>
</feature>
<dbReference type="CDD" id="cd00037">
    <property type="entry name" value="CLECT"/>
    <property type="match status" value="1"/>
</dbReference>
<accession>A0AAW0P0E1</accession>
<proteinExistence type="inferred from homology"/>
<dbReference type="PANTHER" id="PTHR22803">
    <property type="entry name" value="MANNOSE, PHOSPHOLIPASE, LECTIN RECEPTOR RELATED"/>
    <property type="match status" value="1"/>
</dbReference>
<dbReference type="Pfam" id="PF00059">
    <property type="entry name" value="Lectin_C"/>
    <property type="match status" value="1"/>
</dbReference>
<feature type="region of interest" description="Disordered" evidence="2">
    <location>
        <begin position="47"/>
        <end position="71"/>
    </location>
</feature>
<dbReference type="Pfam" id="PF04749">
    <property type="entry name" value="PLAC8"/>
    <property type="match status" value="1"/>
</dbReference>
<dbReference type="EMBL" id="JBBPFD010000010">
    <property type="protein sequence ID" value="KAK7909505.1"/>
    <property type="molecule type" value="Genomic_DNA"/>
</dbReference>
<evidence type="ECO:0000313" key="5">
    <source>
        <dbReference type="EMBL" id="KAK7909505.1"/>
    </source>
</evidence>
<organism evidence="5 6">
    <name type="scientific">Mugilogobius chulae</name>
    <name type="common">yellowstripe goby</name>
    <dbReference type="NCBI Taxonomy" id="88201"/>
    <lineage>
        <taxon>Eukaryota</taxon>
        <taxon>Metazoa</taxon>
        <taxon>Chordata</taxon>
        <taxon>Craniata</taxon>
        <taxon>Vertebrata</taxon>
        <taxon>Euteleostomi</taxon>
        <taxon>Actinopterygii</taxon>
        <taxon>Neopterygii</taxon>
        <taxon>Teleostei</taxon>
        <taxon>Neoteleostei</taxon>
        <taxon>Acanthomorphata</taxon>
        <taxon>Gobiaria</taxon>
        <taxon>Gobiiformes</taxon>
        <taxon>Gobioidei</taxon>
        <taxon>Gobiidae</taxon>
        <taxon>Gobionellinae</taxon>
        <taxon>Mugilogobius</taxon>
    </lineage>
</organism>
<dbReference type="AlphaFoldDB" id="A0AAW0P0E1"/>
<dbReference type="InterPro" id="IPR001304">
    <property type="entry name" value="C-type_lectin-like"/>
</dbReference>
<reference evidence="6" key="1">
    <citation type="submission" date="2024-04" db="EMBL/GenBank/DDBJ databases">
        <title>Salinicola lusitanus LLJ914,a marine bacterium isolated from the Okinawa Trough.</title>
        <authorList>
            <person name="Li J."/>
        </authorList>
    </citation>
    <scope>NUCLEOTIDE SEQUENCE [LARGE SCALE GENOMIC DNA]</scope>
</reference>
<dbReference type="InterPro" id="IPR016187">
    <property type="entry name" value="CTDL_fold"/>
</dbReference>
<feature type="chain" id="PRO_5043317719" description="C-type lectin domain-containing protein" evidence="3">
    <location>
        <begin position="17"/>
        <end position="477"/>
    </location>
</feature>
<dbReference type="InterPro" id="IPR016186">
    <property type="entry name" value="C-type_lectin-like/link_sf"/>
</dbReference>
<feature type="domain" description="C-type lectin" evidence="4">
    <location>
        <begin position="364"/>
        <end position="475"/>
    </location>
</feature>
<dbReference type="InterPro" id="IPR006461">
    <property type="entry name" value="PLAC_motif_containing"/>
</dbReference>
<keyword evidence="3" id="KW-0732">Signal</keyword>
<evidence type="ECO:0000256" key="3">
    <source>
        <dbReference type="SAM" id="SignalP"/>
    </source>
</evidence>
<protein>
    <recommendedName>
        <fullName evidence="4">C-type lectin domain-containing protein</fullName>
    </recommendedName>
</protein>
<keyword evidence="6" id="KW-1185">Reference proteome</keyword>
<sequence>MVLADTGLWCVPVVSAVDLVAAEPVTEMCGAVGAVLYSGRYSGATTQRKEQPVKSKGKIKDDFPLTQDQDSSPLLLSRSRMSRRAVQVQPVNGAPESGEWSTGLCECYKDMGDCCCALCCLPLFTCRVTHALGVCPCLPLLDCMSCVPPASLAMRASVRERYGIKGSVWSDCVLGCCCYPLSWLQISRELKRREAHTTHHTSSSSSSSSASGSATVRTLLPLQSQDGRHNCHGNRTPTHTLSSDYHYSLGLNMSVTGRSAPGREPTPASICACAKVSQALSLDVCIMKLLLLCLLFGAVVALTTAAPAEPEPNNGDDLNVEDPKMQEVAEPESVEAEMSEAENAESAERAKRSVCCNPGHWCTHGGRRYVYITSSRTFIQLHCQALGGTLAVAHDLAKYYFLKMMSQGRNCWIGFSDAQYNGVWLWANGERTRYARWCSRQPDNAGGRENCSLFYPSGLCMYDVVCTAGLPYICERK</sequence>
<gene>
    <name evidence="5" type="ORF">WMY93_014189</name>
</gene>
<dbReference type="SMART" id="SM00034">
    <property type="entry name" value="CLECT"/>
    <property type="match status" value="1"/>
</dbReference>
<dbReference type="Proteomes" id="UP001460270">
    <property type="component" value="Unassembled WGS sequence"/>
</dbReference>
<dbReference type="Gene3D" id="3.10.100.10">
    <property type="entry name" value="Mannose-Binding Protein A, subunit A"/>
    <property type="match status" value="1"/>
</dbReference>
<comment type="similarity">
    <text evidence="1">Belongs to the cornifelin family.</text>
</comment>
<dbReference type="InterPro" id="IPR050111">
    <property type="entry name" value="C-type_lectin/snaclec_domain"/>
</dbReference>
<dbReference type="NCBIfam" id="TIGR01571">
    <property type="entry name" value="A_thal_Cys_rich"/>
    <property type="match status" value="1"/>
</dbReference>
<evidence type="ECO:0000256" key="1">
    <source>
        <dbReference type="ARBA" id="ARBA00009024"/>
    </source>
</evidence>
<evidence type="ECO:0000313" key="6">
    <source>
        <dbReference type="Proteomes" id="UP001460270"/>
    </source>
</evidence>
<name>A0AAW0P0E1_9GOBI</name>
<feature type="signal peptide" evidence="3">
    <location>
        <begin position="1"/>
        <end position="16"/>
    </location>
</feature>
<evidence type="ECO:0000259" key="4">
    <source>
        <dbReference type="PROSITE" id="PS50041"/>
    </source>
</evidence>
<comment type="caution">
    <text evidence="5">The sequence shown here is derived from an EMBL/GenBank/DDBJ whole genome shotgun (WGS) entry which is preliminary data.</text>
</comment>
<evidence type="ECO:0000256" key="2">
    <source>
        <dbReference type="SAM" id="MobiDB-lite"/>
    </source>
</evidence>
<dbReference type="PROSITE" id="PS50041">
    <property type="entry name" value="C_TYPE_LECTIN_2"/>
    <property type="match status" value="1"/>
</dbReference>